<name>A0A1J1J7D8_9DIPT</name>
<keyword evidence="2" id="KW-1185">Reference proteome</keyword>
<dbReference type="AlphaFoldDB" id="A0A1J1J7D8"/>
<protein>
    <submittedName>
        <fullName evidence="1">CLUMA_CG021519, isoform A</fullName>
    </submittedName>
</protein>
<accession>A0A1J1J7D8</accession>
<proteinExistence type="predicted"/>
<dbReference type="Proteomes" id="UP000183832">
    <property type="component" value="Unassembled WGS sequence"/>
</dbReference>
<evidence type="ECO:0000313" key="2">
    <source>
        <dbReference type="Proteomes" id="UP000183832"/>
    </source>
</evidence>
<dbReference type="EMBL" id="CVRI01000075">
    <property type="protein sequence ID" value="CRL08304.1"/>
    <property type="molecule type" value="Genomic_DNA"/>
</dbReference>
<evidence type="ECO:0000313" key="1">
    <source>
        <dbReference type="EMBL" id="CRL08304.1"/>
    </source>
</evidence>
<reference evidence="1 2" key="1">
    <citation type="submission" date="2015-04" db="EMBL/GenBank/DDBJ databases">
        <authorList>
            <person name="Syromyatnikov M.Y."/>
            <person name="Popov V.N."/>
        </authorList>
    </citation>
    <scope>NUCLEOTIDE SEQUENCE [LARGE SCALE GENOMIC DNA]</scope>
</reference>
<sequence length="71" mass="8415">MSIDDDGFGLESINRLKYLLQAVDGELYQLVALRINNEAFLHLFLSRINKHSNFLWKSFRQFEQTFNHPTI</sequence>
<organism evidence="1 2">
    <name type="scientific">Clunio marinus</name>
    <dbReference type="NCBI Taxonomy" id="568069"/>
    <lineage>
        <taxon>Eukaryota</taxon>
        <taxon>Metazoa</taxon>
        <taxon>Ecdysozoa</taxon>
        <taxon>Arthropoda</taxon>
        <taxon>Hexapoda</taxon>
        <taxon>Insecta</taxon>
        <taxon>Pterygota</taxon>
        <taxon>Neoptera</taxon>
        <taxon>Endopterygota</taxon>
        <taxon>Diptera</taxon>
        <taxon>Nematocera</taxon>
        <taxon>Chironomoidea</taxon>
        <taxon>Chironomidae</taxon>
        <taxon>Clunio</taxon>
    </lineage>
</organism>
<gene>
    <name evidence="1" type="ORF">CLUMA_CG021519</name>
</gene>